<accession>A0A8D7ZYE5</accession>
<organism evidence="1">
    <name type="scientific">Culex pipiens</name>
    <name type="common">House mosquito</name>
    <dbReference type="NCBI Taxonomy" id="7175"/>
    <lineage>
        <taxon>Eukaryota</taxon>
        <taxon>Metazoa</taxon>
        <taxon>Ecdysozoa</taxon>
        <taxon>Arthropoda</taxon>
        <taxon>Hexapoda</taxon>
        <taxon>Insecta</taxon>
        <taxon>Pterygota</taxon>
        <taxon>Neoptera</taxon>
        <taxon>Endopterygota</taxon>
        <taxon>Diptera</taxon>
        <taxon>Nematocera</taxon>
        <taxon>Culicoidea</taxon>
        <taxon>Culicidae</taxon>
        <taxon>Culicinae</taxon>
        <taxon>Culicini</taxon>
        <taxon>Culex</taxon>
        <taxon>Culex</taxon>
    </lineage>
</organism>
<name>A0A8D7ZYE5_CULPI</name>
<reference evidence="1" key="1">
    <citation type="submission" date="2021-05" db="EMBL/GenBank/DDBJ databases">
        <authorList>
            <person name="Alioto T."/>
            <person name="Alioto T."/>
            <person name="Gomez Garrido J."/>
        </authorList>
    </citation>
    <scope>NUCLEOTIDE SEQUENCE</scope>
</reference>
<proteinExistence type="predicted"/>
<protein>
    <submittedName>
        <fullName evidence="1">(northern house mosquito) hypothetical protein</fullName>
    </submittedName>
</protein>
<evidence type="ECO:0000313" key="1">
    <source>
        <dbReference type="EMBL" id="CAG6446874.1"/>
    </source>
</evidence>
<dbReference type="EMBL" id="HBUE01007991">
    <property type="protein sequence ID" value="CAG6446874.1"/>
    <property type="molecule type" value="Transcribed_RNA"/>
</dbReference>
<sequence length="102" mass="12056">MIRGRRGDSCCHDSRRAVTLNIAVNQSASLHVLLLLHFLLKHLQLGHFHFNSLLWFCILVRPTQSNLIVRQHLHRFCHRHWRLPPPHYCHCCYSPGYLPQTD</sequence>
<dbReference type="AlphaFoldDB" id="A0A8D7ZYE5"/>